<name>A0AAE1AXP8_9GAST</name>
<evidence type="ECO:0000256" key="1">
    <source>
        <dbReference type="SAM" id="MobiDB-lite"/>
    </source>
</evidence>
<proteinExistence type="predicted"/>
<dbReference type="Proteomes" id="UP001283361">
    <property type="component" value="Unassembled WGS sequence"/>
</dbReference>
<feature type="region of interest" description="Disordered" evidence="1">
    <location>
        <begin position="1"/>
        <end position="25"/>
    </location>
</feature>
<reference evidence="2" key="1">
    <citation type="journal article" date="2023" name="G3 (Bethesda)">
        <title>A reference genome for the long-term kleptoplast-retaining sea slug Elysia crispata morphotype clarki.</title>
        <authorList>
            <person name="Eastman K.E."/>
            <person name="Pendleton A.L."/>
            <person name="Shaikh M.A."/>
            <person name="Suttiyut T."/>
            <person name="Ogas R."/>
            <person name="Tomko P."/>
            <person name="Gavelis G."/>
            <person name="Widhalm J.R."/>
            <person name="Wisecaver J.H."/>
        </authorList>
    </citation>
    <scope>NUCLEOTIDE SEQUENCE</scope>
    <source>
        <strain evidence="2">ECLA1</strain>
    </source>
</reference>
<evidence type="ECO:0000313" key="3">
    <source>
        <dbReference type="Proteomes" id="UP001283361"/>
    </source>
</evidence>
<protein>
    <submittedName>
        <fullName evidence="2">Uncharacterized protein</fullName>
    </submittedName>
</protein>
<dbReference type="EMBL" id="JAWDGP010001078">
    <property type="protein sequence ID" value="KAK3795161.1"/>
    <property type="molecule type" value="Genomic_DNA"/>
</dbReference>
<organism evidence="2 3">
    <name type="scientific">Elysia crispata</name>
    <name type="common">lettuce slug</name>
    <dbReference type="NCBI Taxonomy" id="231223"/>
    <lineage>
        <taxon>Eukaryota</taxon>
        <taxon>Metazoa</taxon>
        <taxon>Spiralia</taxon>
        <taxon>Lophotrochozoa</taxon>
        <taxon>Mollusca</taxon>
        <taxon>Gastropoda</taxon>
        <taxon>Heterobranchia</taxon>
        <taxon>Euthyneura</taxon>
        <taxon>Panpulmonata</taxon>
        <taxon>Sacoglossa</taxon>
        <taxon>Placobranchoidea</taxon>
        <taxon>Plakobranchidae</taxon>
        <taxon>Elysia</taxon>
    </lineage>
</organism>
<accession>A0AAE1AXP8</accession>
<keyword evidence="3" id="KW-1185">Reference proteome</keyword>
<evidence type="ECO:0000313" key="2">
    <source>
        <dbReference type="EMBL" id="KAK3795161.1"/>
    </source>
</evidence>
<dbReference type="AlphaFoldDB" id="A0AAE1AXP8"/>
<feature type="compositionally biased region" description="Polar residues" evidence="1">
    <location>
        <begin position="7"/>
        <end position="22"/>
    </location>
</feature>
<sequence length="119" mass="13135">MHARLALQSSGNHQSSKNQSLKLSEVRKHCLRNPFSPGLLEPEESERKALISGLIKRREDIPLGTLDTEGAREDFPLGTLDTEGTIQATPGNKRYHAQPLRRIPLAIYDPSQGRALAIG</sequence>
<comment type="caution">
    <text evidence="2">The sequence shown here is derived from an EMBL/GenBank/DDBJ whole genome shotgun (WGS) entry which is preliminary data.</text>
</comment>
<feature type="region of interest" description="Disordered" evidence="1">
    <location>
        <begin position="65"/>
        <end position="91"/>
    </location>
</feature>
<gene>
    <name evidence="2" type="ORF">RRG08_028360</name>
</gene>